<feature type="domain" description="DUF1549" evidence="3">
    <location>
        <begin position="44"/>
        <end position="210"/>
    </location>
</feature>
<keyword evidence="2" id="KW-0732">Signal</keyword>
<dbReference type="KEGG" id="mri:Mal4_20440"/>
<dbReference type="PANTHER" id="PTHR35889:SF3">
    <property type="entry name" value="F-BOX DOMAIN-CONTAINING PROTEIN"/>
    <property type="match status" value="1"/>
</dbReference>
<feature type="signal peptide" evidence="2">
    <location>
        <begin position="1"/>
        <end position="21"/>
    </location>
</feature>
<dbReference type="Pfam" id="PF07587">
    <property type="entry name" value="PSD1"/>
    <property type="match status" value="1"/>
</dbReference>
<dbReference type="InterPro" id="IPR011444">
    <property type="entry name" value="DUF1549"/>
</dbReference>
<dbReference type="EMBL" id="CP036275">
    <property type="protein sequence ID" value="QDU37727.1"/>
    <property type="molecule type" value="Genomic_DNA"/>
</dbReference>
<feature type="domain" description="DUF1553" evidence="4">
    <location>
        <begin position="283"/>
        <end position="505"/>
    </location>
</feature>
<dbReference type="PANTHER" id="PTHR35889">
    <property type="entry name" value="CYCLOINULO-OLIGOSACCHARIDE FRUCTANOTRANSFERASE-RELATED"/>
    <property type="match status" value="1"/>
</dbReference>
<feature type="coiled-coil region" evidence="1">
    <location>
        <begin position="383"/>
        <end position="424"/>
    </location>
</feature>
<dbReference type="Gene3D" id="1.10.287.1490">
    <property type="match status" value="1"/>
</dbReference>
<accession>A0A517Z5J4</accession>
<evidence type="ECO:0000256" key="2">
    <source>
        <dbReference type="SAM" id="SignalP"/>
    </source>
</evidence>
<feature type="chain" id="PRO_5022045623" evidence="2">
    <location>
        <begin position="22"/>
        <end position="951"/>
    </location>
</feature>
<dbReference type="Pfam" id="PF07583">
    <property type="entry name" value="PSCyt2"/>
    <property type="match status" value="1"/>
</dbReference>
<evidence type="ECO:0000313" key="6">
    <source>
        <dbReference type="Proteomes" id="UP000320496"/>
    </source>
</evidence>
<gene>
    <name evidence="5" type="primary">smc_5</name>
    <name evidence="5" type="ORF">Mal4_20440</name>
</gene>
<organism evidence="5 6">
    <name type="scientific">Maioricimonas rarisocia</name>
    <dbReference type="NCBI Taxonomy" id="2528026"/>
    <lineage>
        <taxon>Bacteria</taxon>
        <taxon>Pseudomonadati</taxon>
        <taxon>Planctomycetota</taxon>
        <taxon>Planctomycetia</taxon>
        <taxon>Planctomycetales</taxon>
        <taxon>Planctomycetaceae</taxon>
        <taxon>Maioricimonas</taxon>
    </lineage>
</organism>
<dbReference type="RefSeq" id="WP_197444282.1">
    <property type="nucleotide sequence ID" value="NZ_CP036275.1"/>
</dbReference>
<sequence precursor="true">MKTLLVSLALCSVVSVSPSLANDALLPLHRQIDELTARHEVGPVAPAAEDAEFVRRVYVDLTGRIPSAEETRVFLDDSSAEKRTALIDRLLESDECIRHLATTLDVMLMERRGGKHVKIAEWRGWLEQALRDDVPLTQIAAVVLAADGTDEKERAAAAFYLEREAEPDLLTRDIGRKFFGRDLQCAQCHNHPLIDDYYQTDYYGIRAFVGRLSLFQPDRKKPALLGETAVGEAAFKSVFTEREGMTGPRLPGGAELAQVALAPDQLYEVAPAKNVRPVPKFSRREKLAELVAAGGNRAFDRNMANRLWAMMMGRGIVDPVDLHHSDNPPAHPELLDALTTSLVGMDYSVRGFLRQIALSQAYQRSSILPGEFAFDPEAGRAEIATLQSQAMQLRETASEADARAEQALEKLDAALQQARPLRDETKKAADAILAAAKTRDEAAAKVAEHQKTVTGKRAIQVAVQAAASATMGAVKAAKDDKELAQALTLLTGKATQVESEVAAAITALQAAQGTAGKADAALTAARRAWQEKSSALAGVEEQVRNHRAAMVAAREQATGQRTLANHADERSEFLQTLISWREQETQLARLADQKVAAGASLAKLESQMPPLQQAVADSEKHVDESKKQLAAAQAAAKAADSELQAARETAGLLTESLAKVEAARSRLEASENLDVVVTKLGDTIENWQATVAGREDALKAATAARADAQSAMTTADAELKAARAAMAQAQEKVSVQKQQIAELTAQIESTRAVREETWTSISDDAAARFHVASLVGLSPEQLTRSLLTATGQIDRMRAAAAAKYDKDNPRKGDDPLSDEAAAARSAAIDAAIEQAVDKVTTGFVKLFGNGAGQPQDEFFATVDQALFIANGGEIRSWLSPGGGNLTERLEKLEDSAALAEELYLATLTRQPTPEEAADVVRYLEERKDDRRGAIQELAWAMVSSAEFRFRH</sequence>
<evidence type="ECO:0000313" key="5">
    <source>
        <dbReference type="EMBL" id="QDU37727.1"/>
    </source>
</evidence>
<reference evidence="5 6" key="1">
    <citation type="submission" date="2019-02" db="EMBL/GenBank/DDBJ databases">
        <title>Deep-cultivation of Planctomycetes and their phenomic and genomic characterization uncovers novel biology.</title>
        <authorList>
            <person name="Wiegand S."/>
            <person name="Jogler M."/>
            <person name="Boedeker C."/>
            <person name="Pinto D."/>
            <person name="Vollmers J."/>
            <person name="Rivas-Marin E."/>
            <person name="Kohn T."/>
            <person name="Peeters S.H."/>
            <person name="Heuer A."/>
            <person name="Rast P."/>
            <person name="Oberbeckmann S."/>
            <person name="Bunk B."/>
            <person name="Jeske O."/>
            <person name="Meyerdierks A."/>
            <person name="Storesund J.E."/>
            <person name="Kallscheuer N."/>
            <person name="Luecker S."/>
            <person name="Lage O.M."/>
            <person name="Pohl T."/>
            <person name="Merkel B.J."/>
            <person name="Hornburger P."/>
            <person name="Mueller R.-W."/>
            <person name="Bruemmer F."/>
            <person name="Labrenz M."/>
            <person name="Spormann A.M."/>
            <person name="Op den Camp H."/>
            <person name="Overmann J."/>
            <person name="Amann R."/>
            <person name="Jetten M.S.M."/>
            <person name="Mascher T."/>
            <person name="Medema M.H."/>
            <person name="Devos D.P."/>
            <person name="Kaster A.-K."/>
            <person name="Ovreas L."/>
            <person name="Rohde M."/>
            <person name="Galperin M.Y."/>
            <person name="Jogler C."/>
        </authorList>
    </citation>
    <scope>NUCLEOTIDE SEQUENCE [LARGE SCALE GENOMIC DNA]</scope>
    <source>
        <strain evidence="5 6">Mal4</strain>
    </source>
</reference>
<evidence type="ECO:0000259" key="3">
    <source>
        <dbReference type="Pfam" id="PF07583"/>
    </source>
</evidence>
<evidence type="ECO:0000256" key="1">
    <source>
        <dbReference type="SAM" id="Coils"/>
    </source>
</evidence>
<keyword evidence="1" id="KW-0175">Coiled coil</keyword>
<protein>
    <submittedName>
        <fullName evidence="5">Chromosome partition protein Smc</fullName>
    </submittedName>
</protein>
<evidence type="ECO:0000259" key="4">
    <source>
        <dbReference type="Pfam" id="PF07587"/>
    </source>
</evidence>
<keyword evidence="6" id="KW-1185">Reference proteome</keyword>
<feature type="coiled-coil region" evidence="1">
    <location>
        <begin position="712"/>
        <end position="746"/>
    </location>
</feature>
<name>A0A517Z5J4_9PLAN</name>
<dbReference type="InterPro" id="IPR022655">
    <property type="entry name" value="DUF1553"/>
</dbReference>
<dbReference type="AlphaFoldDB" id="A0A517Z5J4"/>
<dbReference type="Proteomes" id="UP000320496">
    <property type="component" value="Chromosome"/>
</dbReference>
<proteinExistence type="predicted"/>
<feature type="coiled-coil region" evidence="1">
    <location>
        <begin position="615"/>
        <end position="649"/>
    </location>
</feature>